<comment type="caution">
    <text evidence="2">The sequence shown here is derived from an EMBL/GenBank/DDBJ whole genome shotgun (WGS) entry which is preliminary data.</text>
</comment>
<feature type="region of interest" description="Disordered" evidence="1">
    <location>
        <begin position="14"/>
        <end position="33"/>
    </location>
</feature>
<reference evidence="2 3" key="1">
    <citation type="submission" date="2024-10" db="EMBL/GenBank/DDBJ databases">
        <title>Updated reference genomes for cyclostephanoid diatoms.</title>
        <authorList>
            <person name="Roberts W.R."/>
            <person name="Alverson A.J."/>
        </authorList>
    </citation>
    <scope>NUCLEOTIDE SEQUENCE [LARGE SCALE GENOMIC DNA]</scope>
    <source>
        <strain evidence="2 3">AJA276-08</strain>
    </source>
</reference>
<sequence>MTICTCAAGELVRGGGHGRNMKSGGGGGSKDDDKWVMAMERRFPFPQRAEVVIAFVFVEGGGGTSSGMHSMTTADHDIGSRKGHHLPEISTPGGRRGGKKRGGDDDHGNPRNDVRWFEVDHPSTIEQQKTRVWLPRCMPDGHGYSCLATNCDDEDDNAPHAIFIAPRTKEVVDDDNDDGHTGNVAASSLYSSDYHLVGHDLRSSPDALFRKLAHDGYDEKSSSSSTLFMLALLQNLKRTGIAGWRRRRPTTGGRRRTRRRATAPNPHVRLRHRGRLHHGRCIRTWRDARWGSAADELEEFYLLMRHYCLLMGVASSSSHGIGRINVEEDDDRCESSALACDDDGESEVGIQLCSMGAESDSETDDVQ</sequence>
<organism evidence="2 3">
    <name type="scientific">Stephanodiscus triporus</name>
    <dbReference type="NCBI Taxonomy" id="2934178"/>
    <lineage>
        <taxon>Eukaryota</taxon>
        <taxon>Sar</taxon>
        <taxon>Stramenopiles</taxon>
        <taxon>Ochrophyta</taxon>
        <taxon>Bacillariophyta</taxon>
        <taxon>Coscinodiscophyceae</taxon>
        <taxon>Thalassiosirophycidae</taxon>
        <taxon>Stephanodiscales</taxon>
        <taxon>Stephanodiscaceae</taxon>
        <taxon>Stephanodiscus</taxon>
    </lineage>
</organism>
<accession>A0ABD3MU81</accession>
<name>A0ABD3MU81_9STRA</name>
<dbReference type="EMBL" id="JALLAZ020001784">
    <property type="protein sequence ID" value="KAL3764025.1"/>
    <property type="molecule type" value="Genomic_DNA"/>
</dbReference>
<evidence type="ECO:0000313" key="2">
    <source>
        <dbReference type="EMBL" id="KAL3764025.1"/>
    </source>
</evidence>
<feature type="region of interest" description="Disordered" evidence="1">
    <location>
        <begin position="67"/>
        <end position="115"/>
    </location>
</feature>
<protein>
    <submittedName>
        <fullName evidence="2">Uncharacterized protein</fullName>
    </submittedName>
</protein>
<evidence type="ECO:0000313" key="3">
    <source>
        <dbReference type="Proteomes" id="UP001530315"/>
    </source>
</evidence>
<dbReference type="Proteomes" id="UP001530315">
    <property type="component" value="Unassembled WGS sequence"/>
</dbReference>
<feature type="compositionally biased region" description="Basic and acidic residues" evidence="1">
    <location>
        <begin position="101"/>
        <end position="115"/>
    </location>
</feature>
<keyword evidence="3" id="KW-1185">Reference proteome</keyword>
<dbReference type="InterPro" id="IPR029063">
    <property type="entry name" value="SAM-dependent_MTases_sf"/>
</dbReference>
<proteinExistence type="predicted"/>
<gene>
    <name evidence="2" type="ORF">ACHAW5_005109</name>
</gene>
<evidence type="ECO:0000256" key="1">
    <source>
        <dbReference type="SAM" id="MobiDB-lite"/>
    </source>
</evidence>
<dbReference type="AlphaFoldDB" id="A0ABD3MU81"/>
<dbReference type="Gene3D" id="3.40.50.150">
    <property type="entry name" value="Vaccinia Virus protein VP39"/>
    <property type="match status" value="1"/>
</dbReference>
<feature type="compositionally biased region" description="Gly residues" evidence="1">
    <location>
        <begin position="14"/>
        <end position="28"/>
    </location>
</feature>